<evidence type="ECO:0000259" key="3">
    <source>
        <dbReference type="Pfam" id="PF13192"/>
    </source>
</evidence>
<dbReference type="InterPro" id="IPR005243">
    <property type="entry name" value="THIRX-like_proc"/>
</dbReference>
<keyword evidence="5" id="KW-1185">Reference proteome</keyword>
<keyword evidence="2" id="KW-1015">Disulfide bond</keyword>
<dbReference type="SUPFAM" id="SSF52833">
    <property type="entry name" value="Thioredoxin-like"/>
    <property type="match status" value="1"/>
</dbReference>
<accession>A0A926F175</accession>
<dbReference type="Pfam" id="PF13192">
    <property type="entry name" value="Thioredoxin_3"/>
    <property type="match status" value="1"/>
</dbReference>
<feature type="disulfide bond" description="Redox-active" evidence="2">
    <location>
        <begin position="10"/>
        <end position="13"/>
    </location>
</feature>
<proteinExistence type="predicted"/>
<evidence type="ECO:0000256" key="1">
    <source>
        <dbReference type="PIRSR" id="PIRSR037031-50"/>
    </source>
</evidence>
<feature type="domain" description="Thioredoxin-like fold" evidence="3">
    <location>
        <begin position="1"/>
        <end position="75"/>
    </location>
</feature>
<evidence type="ECO:0000313" key="5">
    <source>
        <dbReference type="Proteomes" id="UP000601522"/>
    </source>
</evidence>
<dbReference type="PANTHER" id="PTHR36450">
    <property type="entry name" value="THIOREDOXIN"/>
    <property type="match status" value="1"/>
</dbReference>
<dbReference type="PANTHER" id="PTHR36450:SF1">
    <property type="entry name" value="THIOREDOXIN"/>
    <property type="match status" value="1"/>
</dbReference>
<dbReference type="EMBL" id="JACRTK010000001">
    <property type="protein sequence ID" value="MBC8590019.1"/>
    <property type="molecule type" value="Genomic_DNA"/>
</dbReference>
<dbReference type="InterPro" id="IPR012336">
    <property type="entry name" value="Thioredoxin-like_fold"/>
</dbReference>
<dbReference type="Proteomes" id="UP000601522">
    <property type="component" value="Unassembled WGS sequence"/>
</dbReference>
<evidence type="ECO:0000313" key="4">
    <source>
        <dbReference type="EMBL" id="MBC8590019.1"/>
    </source>
</evidence>
<dbReference type="PIRSF" id="PIRSF037031">
    <property type="entry name" value="Redox_disulphide_2"/>
    <property type="match status" value="1"/>
</dbReference>
<protein>
    <submittedName>
        <fullName evidence="4">TM0996/MTH895 family glutaredoxin-like protein</fullName>
    </submittedName>
</protein>
<keyword evidence="2" id="KW-0676">Redox-active center</keyword>
<name>A0A926F175_9FIRM</name>
<sequence length="77" mass="8667">MIIKILGSGCKNCKTLENNTRKAIEELRIDAEIVKVEDFKEIMKYGVMTTPALVVDEKVLSFGKVLKTKDIVKLLRG</sequence>
<evidence type="ECO:0000256" key="2">
    <source>
        <dbReference type="PIRSR" id="PIRSR037031-51"/>
    </source>
</evidence>
<reference evidence="4 5" key="1">
    <citation type="submission" date="2020-08" db="EMBL/GenBank/DDBJ databases">
        <title>Genome public.</title>
        <authorList>
            <person name="Liu C."/>
            <person name="Sun Q."/>
        </authorList>
    </citation>
    <scope>NUCLEOTIDE SEQUENCE [LARGE SCALE GENOMIC DNA]</scope>
    <source>
        <strain evidence="4 5">NSJ-26</strain>
    </source>
</reference>
<gene>
    <name evidence="4" type="ORF">H8689_02550</name>
</gene>
<feature type="active site" description="Nucleophile" evidence="1">
    <location>
        <position position="10"/>
    </location>
</feature>
<comment type="caution">
    <text evidence="4">The sequence shown here is derived from an EMBL/GenBank/DDBJ whole genome shotgun (WGS) entry which is preliminary data.</text>
</comment>
<organism evidence="4 5">
    <name type="scientific">Wansuia hejianensis</name>
    <dbReference type="NCBI Taxonomy" id="2763667"/>
    <lineage>
        <taxon>Bacteria</taxon>
        <taxon>Bacillati</taxon>
        <taxon>Bacillota</taxon>
        <taxon>Clostridia</taxon>
        <taxon>Lachnospirales</taxon>
        <taxon>Lachnospiraceae</taxon>
        <taxon>Wansuia</taxon>
    </lineage>
</organism>
<dbReference type="Gene3D" id="3.40.30.10">
    <property type="entry name" value="Glutaredoxin"/>
    <property type="match status" value="1"/>
</dbReference>
<feature type="active site" description="Nucleophile" evidence="1">
    <location>
        <position position="13"/>
    </location>
</feature>
<dbReference type="RefSeq" id="WP_249322809.1">
    <property type="nucleotide sequence ID" value="NZ_JACRTK010000001.1"/>
</dbReference>
<dbReference type="InterPro" id="IPR036249">
    <property type="entry name" value="Thioredoxin-like_sf"/>
</dbReference>
<dbReference type="AlphaFoldDB" id="A0A926F175"/>
<dbReference type="NCBIfam" id="TIGR00412">
    <property type="entry name" value="redox_disulf_2"/>
    <property type="match status" value="1"/>
</dbReference>